<dbReference type="PANTHER" id="PTHR22911">
    <property type="entry name" value="ACYL-MALONYL CONDENSING ENZYME-RELATED"/>
    <property type="match status" value="1"/>
</dbReference>
<accession>A0ABN6RVS6</accession>
<gene>
    <name evidence="3" type="ORF">JCM14722_16090</name>
</gene>
<feature type="transmembrane region" description="Helical" evidence="1">
    <location>
        <begin position="31"/>
        <end position="50"/>
    </location>
</feature>
<feature type="transmembrane region" description="Helical" evidence="1">
    <location>
        <begin position="113"/>
        <end position="131"/>
    </location>
</feature>
<dbReference type="InterPro" id="IPR037185">
    <property type="entry name" value="EmrE-like"/>
</dbReference>
<proteinExistence type="predicted"/>
<feature type="transmembrane region" description="Helical" evidence="1">
    <location>
        <begin position="259"/>
        <end position="277"/>
    </location>
</feature>
<dbReference type="SUPFAM" id="SSF103481">
    <property type="entry name" value="Multidrug resistance efflux transporter EmrE"/>
    <property type="match status" value="2"/>
</dbReference>
<reference evidence="3" key="1">
    <citation type="submission" date="2022-08" db="EMBL/GenBank/DDBJ databases">
        <title>Genome Sequence of the sulphate-reducing bacterium, Pseudodesulfovibrio portus JCM14722.</title>
        <authorList>
            <person name="Kondo R."/>
            <person name="Kataoka T."/>
        </authorList>
    </citation>
    <scope>NUCLEOTIDE SEQUENCE</scope>
    <source>
        <strain evidence="3">JCM 14722</strain>
    </source>
</reference>
<dbReference type="Pfam" id="PF00892">
    <property type="entry name" value="EamA"/>
    <property type="match status" value="2"/>
</dbReference>
<keyword evidence="1" id="KW-0472">Membrane</keyword>
<feature type="transmembrane region" description="Helical" evidence="1">
    <location>
        <begin position="57"/>
        <end position="75"/>
    </location>
</feature>
<keyword evidence="1" id="KW-0812">Transmembrane</keyword>
<dbReference type="Proteomes" id="UP001061361">
    <property type="component" value="Chromosome"/>
</dbReference>
<feature type="transmembrane region" description="Helical" evidence="1">
    <location>
        <begin position="234"/>
        <end position="253"/>
    </location>
</feature>
<evidence type="ECO:0000313" key="4">
    <source>
        <dbReference type="Proteomes" id="UP001061361"/>
    </source>
</evidence>
<dbReference type="Gene3D" id="1.10.3730.20">
    <property type="match status" value="1"/>
</dbReference>
<feature type="transmembrane region" description="Helical" evidence="1">
    <location>
        <begin position="81"/>
        <end position="106"/>
    </location>
</feature>
<keyword evidence="1" id="KW-1133">Transmembrane helix</keyword>
<feature type="domain" description="EamA" evidence="2">
    <location>
        <begin position="2"/>
        <end position="129"/>
    </location>
</feature>
<dbReference type="EMBL" id="AP026708">
    <property type="protein sequence ID" value="BDQ34067.1"/>
    <property type="molecule type" value="Genomic_DNA"/>
</dbReference>
<organism evidence="3 4">
    <name type="scientific">Pseudodesulfovibrio portus</name>
    <dbReference type="NCBI Taxonomy" id="231439"/>
    <lineage>
        <taxon>Bacteria</taxon>
        <taxon>Pseudomonadati</taxon>
        <taxon>Thermodesulfobacteriota</taxon>
        <taxon>Desulfovibrionia</taxon>
        <taxon>Desulfovibrionales</taxon>
        <taxon>Desulfovibrionaceae</taxon>
    </lineage>
</organism>
<evidence type="ECO:0000256" key="1">
    <source>
        <dbReference type="SAM" id="Phobius"/>
    </source>
</evidence>
<feature type="domain" description="EamA" evidence="2">
    <location>
        <begin position="142"/>
        <end position="276"/>
    </location>
</feature>
<dbReference type="RefSeq" id="WP_264980958.1">
    <property type="nucleotide sequence ID" value="NZ_AP026708.1"/>
</dbReference>
<evidence type="ECO:0000313" key="3">
    <source>
        <dbReference type="EMBL" id="BDQ34067.1"/>
    </source>
</evidence>
<feature type="transmembrane region" description="Helical" evidence="1">
    <location>
        <begin position="173"/>
        <end position="193"/>
    </location>
</feature>
<protein>
    <recommendedName>
        <fullName evidence="2">EamA domain-containing protein</fullName>
    </recommendedName>
</protein>
<sequence>MIALMLGAVLISFSSVMIVLAGLPPDVAGFYRLMGGGLTMMAVLAWCGRLNLITPRILKWGLVGGLFYAGDFFFWHRCIGYVGPGMATMLGNFQVIPLTILSVILLKERVTRLQLLAIPLALAGLYLMVGVQWDTFSADFRMGVYFGLLTALFYALYLFSLKYALAEVRADPLVIAAVVAVITGVILGSLAVGGGQSFVIPSLESLAAISALALGCHAVGCFLIARGMQFVRGAAIGLILLLQPVLSYIWDILFFAKPVVWVELAGVAAALAGIYIGSVRPGKSHTE</sequence>
<dbReference type="InterPro" id="IPR000620">
    <property type="entry name" value="EamA_dom"/>
</dbReference>
<keyword evidence="4" id="KW-1185">Reference proteome</keyword>
<feature type="transmembrane region" description="Helical" evidence="1">
    <location>
        <begin position="143"/>
        <end position="161"/>
    </location>
</feature>
<feature type="transmembrane region" description="Helical" evidence="1">
    <location>
        <begin position="205"/>
        <end position="225"/>
    </location>
</feature>
<evidence type="ECO:0000259" key="2">
    <source>
        <dbReference type="Pfam" id="PF00892"/>
    </source>
</evidence>
<name>A0ABN6RVS6_9BACT</name>